<protein>
    <submittedName>
        <fullName evidence="1">Uncharacterized protein</fullName>
    </submittedName>
</protein>
<dbReference type="KEGG" id="ovi:T265_07514"/>
<dbReference type="Proteomes" id="UP000054324">
    <property type="component" value="Unassembled WGS sequence"/>
</dbReference>
<dbReference type="EMBL" id="KL596792">
    <property type="protein sequence ID" value="KER24952.1"/>
    <property type="molecule type" value="Genomic_DNA"/>
</dbReference>
<gene>
    <name evidence="1" type="ORF">T265_07514</name>
</gene>
<name>A0A074ZGZ6_OPIVI</name>
<dbReference type="RefSeq" id="XP_009171315.1">
    <property type="nucleotide sequence ID" value="XM_009173051.1"/>
</dbReference>
<evidence type="ECO:0000313" key="1">
    <source>
        <dbReference type="EMBL" id="KER24952.1"/>
    </source>
</evidence>
<organism evidence="1 2">
    <name type="scientific">Opisthorchis viverrini</name>
    <name type="common">Southeast Asian liver fluke</name>
    <dbReference type="NCBI Taxonomy" id="6198"/>
    <lineage>
        <taxon>Eukaryota</taxon>
        <taxon>Metazoa</taxon>
        <taxon>Spiralia</taxon>
        <taxon>Lophotrochozoa</taxon>
        <taxon>Platyhelminthes</taxon>
        <taxon>Trematoda</taxon>
        <taxon>Digenea</taxon>
        <taxon>Opisthorchiida</taxon>
        <taxon>Opisthorchiata</taxon>
        <taxon>Opisthorchiidae</taxon>
        <taxon>Opisthorchis</taxon>
    </lineage>
</organism>
<sequence>MHLGEERIQFSSVLHSSAPDWHFNANSYYGTGTSILAMNFENVVLFFGTLTLFSPVKRCMQTVTLLFIPELYPSGELAGFRRSLHTLNFLIMFEMSTVDTTSTRSSTLVWPVEAIALPPLHQCTLDARLQGRAMLLCATSSCQRRNEANRASVEEFHQLIRRSGRFDCFTHEDHVRRLDMVQTQQWYRMHERHA</sequence>
<proteinExistence type="predicted"/>
<accession>A0A074ZGZ6</accession>
<dbReference type="CTD" id="20321693"/>
<evidence type="ECO:0000313" key="2">
    <source>
        <dbReference type="Proteomes" id="UP000054324"/>
    </source>
</evidence>
<keyword evidence="2" id="KW-1185">Reference proteome</keyword>
<dbReference type="GeneID" id="20321693"/>
<dbReference type="AlphaFoldDB" id="A0A074ZGZ6"/>
<reference evidence="1 2" key="1">
    <citation type="submission" date="2013-11" db="EMBL/GenBank/DDBJ databases">
        <title>Opisthorchis viverrini - life in the bile duct.</title>
        <authorList>
            <person name="Young N.D."/>
            <person name="Nagarajan N."/>
            <person name="Lin S.J."/>
            <person name="Korhonen P.K."/>
            <person name="Jex A.R."/>
            <person name="Hall R.S."/>
            <person name="Safavi-Hemami H."/>
            <person name="Kaewkong W."/>
            <person name="Bertrand D."/>
            <person name="Gao S."/>
            <person name="Seet Q."/>
            <person name="Wongkham S."/>
            <person name="Teh B.T."/>
            <person name="Wongkham C."/>
            <person name="Intapan P.M."/>
            <person name="Maleewong W."/>
            <person name="Yang X."/>
            <person name="Hu M."/>
            <person name="Wang Z."/>
            <person name="Hofmann A."/>
            <person name="Sternberg P.W."/>
            <person name="Tan P."/>
            <person name="Wang J."/>
            <person name="Gasser R.B."/>
        </authorList>
    </citation>
    <scope>NUCLEOTIDE SEQUENCE [LARGE SCALE GENOMIC DNA]</scope>
</reference>